<reference evidence="2 3" key="1">
    <citation type="submission" date="2024-03" db="EMBL/GenBank/DDBJ databases">
        <title>Two novel species of the genus Flavobacterium exhibiting potentially degradation of complex polysaccharides.</title>
        <authorList>
            <person name="Lian X."/>
        </authorList>
    </citation>
    <scope>NUCLEOTIDE SEQUENCE [LARGE SCALE GENOMIC DNA]</scope>
    <source>
        <strain evidence="2 3">N6</strain>
    </source>
</reference>
<keyword evidence="1" id="KW-0812">Transmembrane</keyword>
<dbReference type="InterPro" id="IPR020509">
    <property type="entry name" value="Uncharacterised_YnzE"/>
</dbReference>
<feature type="transmembrane region" description="Helical" evidence="1">
    <location>
        <begin position="7"/>
        <end position="29"/>
    </location>
</feature>
<name>A0ABU9NKI4_9FLAO</name>
<keyword evidence="1" id="KW-1133">Transmembrane helix</keyword>
<proteinExistence type="predicted"/>
<dbReference type="Proteomes" id="UP001468798">
    <property type="component" value="Unassembled WGS sequence"/>
</dbReference>
<evidence type="ECO:0000256" key="1">
    <source>
        <dbReference type="SAM" id="Phobius"/>
    </source>
</evidence>
<keyword evidence="1" id="KW-0472">Membrane</keyword>
<accession>A0ABU9NKI4</accession>
<dbReference type="Pfam" id="PF17329">
    <property type="entry name" value="DUF5367"/>
    <property type="match status" value="1"/>
</dbReference>
<feature type="transmembrane region" description="Helical" evidence="1">
    <location>
        <begin position="35"/>
        <end position="57"/>
    </location>
</feature>
<gene>
    <name evidence="2" type="ORF">WFZ86_04875</name>
</gene>
<feature type="transmembrane region" description="Helical" evidence="1">
    <location>
        <begin position="100"/>
        <end position="120"/>
    </location>
</feature>
<sequence length="126" mass="14039">MNKIRAILTGALVWLLIFIVFAILSNISITKDSLNLQASIVGIFIIPFATFGASIYYKNGNKNNGFIVGLIMVATALVLDAIITVPLIEIPHGRGYQSFYTYPLLWLLVAVNLATVYFYWKLKVKP</sequence>
<evidence type="ECO:0000313" key="3">
    <source>
        <dbReference type="Proteomes" id="UP001468798"/>
    </source>
</evidence>
<evidence type="ECO:0000313" key="2">
    <source>
        <dbReference type="EMBL" id="MEM0575821.1"/>
    </source>
</evidence>
<organism evidence="2 3">
    <name type="scientific">Flavobacterium polysaccharolyticum</name>
    <dbReference type="NCBI Taxonomy" id="3133148"/>
    <lineage>
        <taxon>Bacteria</taxon>
        <taxon>Pseudomonadati</taxon>
        <taxon>Bacteroidota</taxon>
        <taxon>Flavobacteriia</taxon>
        <taxon>Flavobacteriales</taxon>
        <taxon>Flavobacteriaceae</taxon>
        <taxon>Flavobacterium</taxon>
    </lineage>
</organism>
<dbReference type="EMBL" id="JBCGDP010000003">
    <property type="protein sequence ID" value="MEM0575821.1"/>
    <property type="molecule type" value="Genomic_DNA"/>
</dbReference>
<keyword evidence="3" id="KW-1185">Reference proteome</keyword>
<dbReference type="RefSeq" id="WP_342690889.1">
    <property type="nucleotide sequence ID" value="NZ_JBCGDP010000003.1"/>
</dbReference>
<protein>
    <submittedName>
        <fullName evidence="2">DUF5367 family protein</fullName>
    </submittedName>
</protein>
<comment type="caution">
    <text evidence="2">The sequence shown here is derived from an EMBL/GenBank/DDBJ whole genome shotgun (WGS) entry which is preliminary data.</text>
</comment>
<feature type="transmembrane region" description="Helical" evidence="1">
    <location>
        <begin position="66"/>
        <end position="88"/>
    </location>
</feature>